<dbReference type="GO" id="GO:0016787">
    <property type="term" value="F:hydrolase activity"/>
    <property type="evidence" value="ECO:0007669"/>
    <property type="project" value="UniProtKB-KW"/>
</dbReference>
<dbReference type="PANTHER" id="PTHR16631">
    <property type="entry name" value="GLUCAN 1,3-BETA-GLUCOSIDASE"/>
    <property type="match status" value="1"/>
</dbReference>
<dbReference type="GO" id="GO:0005886">
    <property type="term" value="C:plasma membrane"/>
    <property type="evidence" value="ECO:0007669"/>
    <property type="project" value="UniProtKB-SubCell"/>
</dbReference>
<evidence type="ECO:0000256" key="3">
    <source>
        <dbReference type="ARBA" id="ARBA00022801"/>
    </source>
</evidence>
<dbReference type="Proteomes" id="UP000631034">
    <property type="component" value="Unassembled WGS sequence"/>
</dbReference>
<feature type="transmembrane region" description="Helical" evidence="12">
    <location>
        <begin position="351"/>
        <end position="374"/>
    </location>
</feature>
<dbReference type="PANTHER" id="PTHR16631:SF17">
    <property type="entry name" value="GLUCAN ENDO-1,3-BETA-GLUCOSIDASE BTGC"/>
    <property type="match status" value="1"/>
</dbReference>
<dbReference type="SUPFAM" id="SSF51445">
    <property type="entry name" value="(Trans)glycosidases"/>
    <property type="match status" value="1"/>
</dbReference>
<dbReference type="GO" id="GO:0000272">
    <property type="term" value="P:polysaccharide catabolic process"/>
    <property type="evidence" value="ECO:0007669"/>
    <property type="project" value="UniProtKB-KW"/>
</dbReference>
<dbReference type="GO" id="GO:0071555">
    <property type="term" value="P:cell wall organization"/>
    <property type="evidence" value="ECO:0007669"/>
    <property type="project" value="UniProtKB-KW"/>
</dbReference>
<feature type="transmembrane region" description="Helical" evidence="12">
    <location>
        <begin position="416"/>
        <end position="434"/>
    </location>
</feature>
<keyword evidence="12" id="KW-1133">Transmembrane helix</keyword>
<evidence type="ECO:0000256" key="5">
    <source>
        <dbReference type="ARBA" id="ARBA00023180"/>
    </source>
</evidence>
<proteinExistence type="predicted"/>
<dbReference type="Gene3D" id="3.20.20.80">
    <property type="entry name" value="Glycosidases"/>
    <property type="match status" value="1"/>
</dbReference>
<evidence type="ECO:0000256" key="7">
    <source>
        <dbReference type="ARBA" id="ARBA00023316"/>
    </source>
</evidence>
<evidence type="ECO:0000256" key="4">
    <source>
        <dbReference type="ARBA" id="ARBA00023136"/>
    </source>
</evidence>
<protein>
    <recommendedName>
        <fullName evidence="11">Endo-1,3-beta-glucanase btgC</fullName>
    </recommendedName>
    <alternativeName>
        <fullName evidence="10">Laminarinase btgC</fullName>
    </alternativeName>
</protein>
<evidence type="ECO:0000256" key="1">
    <source>
        <dbReference type="ARBA" id="ARBA00004236"/>
    </source>
</evidence>
<sequence length="535" mass="59215">MRTAFPRSPVALFAILSCIAFSLLFWMILGRPHLIVEAPDRRVQCVSYTPSNGDTLPAGEHYRLPEGLIARDLERLHTLTNCVRTYSSRSVNRDVIPEAHAAGMKAWLGIWLGHDPEENDREIASALDLARTYPETIEVIVVGNEVLLRRDMTAARLIEAIRTVKQNTSLPVTYADVLDFWVRNPEVAEAVDRVTVHILPYWEDEHPVDVEAARTKARETLDHARSLFPDKPVQIGEIGWPAAGRARAQAVPSVVNQATFLREFAAWAHTTDVRYNIIEAIDQPWKRRQEGTVGGSWGVLDAARAPKFPMAGPVYEWPHWERGLGASLSGLAAGLFLPMAFLGGRSMRNRYWVLVTLAGTLSGTVLYLFGVQALEFSYGLGGKLRAVLLWSLALAGSVLALYQLTGGRLSPRHRRLWRLAVLCMAGYAALAMGIDGRYRDFLTLGFLFPALTLLLPSREEDTGSQPDTGPDADRQGPTEAWLGLGIVIFGLLGIDSPWNLQALAWAGVCLALGYACRPAMALEWSRFRSALSRSR</sequence>
<organism evidence="13 14">
    <name type="scientific">Phaeovibrio sulfidiphilus</name>
    <dbReference type="NCBI Taxonomy" id="1220600"/>
    <lineage>
        <taxon>Bacteria</taxon>
        <taxon>Pseudomonadati</taxon>
        <taxon>Pseudomonadota</taxon>
        <taxon>Alphaproteobacteria</taxon>
        <taxon>Rhodospirillales</taxon>
        <taxon>Rhodospirillaceae</taxon>
        <taxon>Phaeovibrio</taxon>
    </lineage>
</organism>
<dbReference type="RefSeq" id="WP_192533271.1">
    <property type="nucleotide sequence ID" value="NZ_JACZHT010000001.1"/>
</dbReference>
<dbReference type="AlphaFoldDB" id="A0A8J6YL80"/>
<dbReference type="InterPro" id="IPR017853">
    <property type="entry name" value="GH"/>
</dbReference>
<evidence type="ECO:0000256" key="12">
    <source>
        <dbReference type="SAM" id="Phobius"/>
    </source>
</evidence>
<feature type="transmembrane region" description="Helical" evidence="12">
    <location>
        <begin position="324"/>
        <end position="344"/>
    </location>
</feature>
<accession>A0A8J6YL80</accession>
<dbReference type="InterPro" id="IPR050732">
    <property type="entry name" value="Beta-glucan_modifiers"/>
</dbReference>
<comment type="subcellular location">
    <subcellularLocation>
        <location evidence="1">Cell membrane</location>
    </subcellularLocation>
</comment>
<keyword evidence="8" id="KW-0624">Polysaccharide degradation</keyword>
<comment type="function">
    <text evidence="9">Glucanases play a role in cell expansion during growth, in cell-cell fusion during mating, and in spore release during sporulation. This enzyme may be involved in beta-glucan degradation. Active on laminarin and lichenan.</text>
</comment>
<feature type="transmembrane region" description="Helical" evidence="12">
    <location>
        <begin position="386"/>
        <end position="404"/>
    </location>
</feature>
<keyword evidence="14" id="KW-1185">Reference proteome</keyword>
<keyword evidence="2" id="KW-1003">Cell membrane</keyword>
<evidence type="ECO:0000256" key="8">
    <source>
        <dbReference type="ARBA" id="ARBA00023326"/>
    </source>
</evidence>
<keyword evidence="3" id="KW-0378">Hydrolase</keyword>
<keyword evidence="7" id="KW-0961">Cell wall biogenesis/degradation</keyword>
<evidence type="ECO:0000256" key="2">
    <source>
        <dbReference type="ARBA" id="ARBA00022475"/>
    </source>
</evidence>
<dbReference type="EMBL" id="JACZHT010000001">
    <property type="protein sequence ID" value="MBE1236410.1"/>
    <property type="molecule type" value="Genomic_DNA"/>
</dbReference>
<name>A0A8J6YL80_9PROT</name>
<evidence type="ECO:0000313" key="13">
    <source>
        <dbReference type="EMBL" id="MBE1236410.1"/>
    </source>
</evidence>
<evidence type="ECO:0000313" key="14">
    <source>
        <dbReference type="Proteomes" id="UP000631034"/>
    </source>
</evidence>
<keyword evidence="4 12" id="KW-0472">Membrane</keyword>
<evidence type="ECO:0000256" key="6">
    <source>
        <dbReference type="ARBA" id="ARBA00023277"/>
    </source>
</evidence>
<evidence type="ECO:0000256" key="10">
    <source>
        <dbReference type="ARBA" id="ARBA00042373"/>
    </source>
</evidence>
<reference evidence="13" key="1">
    <citation type="submission" date="2020-10" db="EMBL/GenBank/DDBJ databases">
        <title>Genome sequence of the unusual species of purple photosynthetic bacteria, Phaeovibrio sulfidiphilus DSM 23193, type strain.</title>
        <authorList>
            <person name="Kyndt J.A."/>
            <person name="Meyer T.E."/>
        </authorList>
    </citation>
    <scope>NUCLEOTIDE SEQUENCE</scope>
    <source>
        <strain evidence="13">DSM 23193</strain>
    </source>
</reference>
<keyword evidence="5" id="KW-0325">Glycoprotein</keyword>
<evidence type="ECO:0000256" key="11">
    <source>
        <dbReference type="ARBA" id="ARBA00043078"/>
    </source>
</evidence>
<evidence type="ECO:0000256" key="9">
    <source>
        <dbReference type="ARBA" id="ARBA00037649"/>
    </source>
</evidence>
<dbReference type="PROSITE" id="PS51257">
    <property type="entry name" value="PROKAR_LIPOPROTEIN"/>
    <property type="match status" value="1"/>
</dbReference>
<keyword evidence="12" id="KW-0812">Transmembrane</keyword>
<comment type="caution">
    <text evidence="13">The sequence shown here is derived from an EMBL/GenBank/DDBJ whole genome shotgun (WGS) entry which is preliminary data.</text>
</comment>
<gene>
    <name evidence="13" type="ORF">IHV25_01915</name>
</gene>
<keyword evidence="6" id="KW-0119">Carbohydrate metabolism</keyword>